<dbReference type="InterPro" id="IPR025383">
    <property type="entry name" value="MrpA_C/MbhD"/>
</dbReference>
<dbReference type="InterPro" id="IPR050622">
    <property type="entry name" value="CPA3_antiporter_subunitB"/>
</dbReference>
<dbReference type="PATRIC" id="fig|106634.4.peg.1909"/>
<dbReference type="STRING" id="106634.TVD_09320"/>
<keyword evidence="6 7" id="KW-0472">Membrane</keyword>
<dbReference type="RefSeq" id="WP_047251454.1">
    <property type="nucleotide sequence ID" value="NZ_CP011367.1"/>
</dbReference>
<feature type="domain" description="Na+/H+ antiporter MnhB subunit-related protein" evidence="8">
    <location>
        <begin position="209"/>
        <end position="324"/>
    </location>
</feature>
<dbReference type="KEGG" id="tvr:TVD_09320"/>
<evidence type="ECO:0000256" key="7">
    <source>
        <dbReference type="SAM" id="Phobius"/>
    </source>
</evidence>
<dbReference type="PANTHER" id="PTHR33932">
    <property type="entry name" value="NA(+)/H(+) ANTIPORTER SUBUNIT B"/>
    <property type="match status" value="1"/>
</dbReference>
<feature type="transmembrane region" description="Helical" evidence="7">
    <location>
        <begin position="235"/>
        <end position="252"/>
    </location>
</feature>
<evidence type="ECO:0000259" key="9">
    <source>
        <dbReference type="Pfam" id="PF13244"/>
    </source>
</evidence>
<evidence type="ECO:0000313" key="10">
    <source>
        <dbReference type="EMBL" id="AKJ95543.1"/>
    </source>
</evidence>
<feature type="transmembrane region" description="Helical" evidence="7">
    <location>
        <begin position="56"/>
        <end position="75"/>
    </location>
</feature>
<feature type="transmembrane region" description="Helical" evidence="7">
    <location>
        <begin position="117"/>
        <end position="136"/>
    </location>
</feature>
<evidence type="ECO:0000256" key="2">
    <source>
        <dbReference type="ARBA" id="ARBA00009425"/>
    </source>
</evidence>
<dbReference type="EMBL" id="CP011367">
    <property type="protein sequence ID" value="AKJ95543.1"/>
    <property type="molecule type" value="Genomic_DNA"/>
</dbReference>
<protein>
    <submittedName>
        <fullName evidence="10">Na+/H+ antiporter MnhB-like protein</fullName>
    </submittedName>
</protein>
<evidence type="ECO:0000256" key="5">
    <source>
        <dbReference type="ARBA" id="ARBA00022989"/>
    </source>
</evidence>
<evidence type="ECO:0000256" key="6">
    <source>
        <dbReference type="ARBA" id="ARBA00023136"/>
    </source>
</evidence>
<evidence type="ECO:0000259" key="8">
    <source>
        <dbReference type="Pfam" id="PF04039"/>
    </source>
</evidence>
<proteinExistence type="inferred from homology"/>
<feature type="domain" description="MrpA C-terminal/MbhD" evidence="9">
    <location>
        <begin position="15"/>
        <end position="79"/>
    </location>
</feature>
<dbReference type="Pfam" id="PF04039">
    <property type="entry name" value="MnhB"/>
    <property type="match status" value="1"/>
</dbReference>
<feature type="transmembrane region" description="Helical" evidence="7">
    <location>
        <begin position="174"/>
        <end position="191"/>
    </location>
</feature>
<comment type="subcellular location">
    <subcellularLocation>
        <location evidence="1">Cell membrane</location>
        <topology evidence="1">Multi-pass membrane protein</topology>
    </subcellularLocation>
</comment>
<evidence type="ECO:0000256" key="3">
    <source>
        <dbReference type="ARBA" id="ARBA00022475"/>
    </source>
</evidence>
<dbReference type="GO" id="GO:0005886">
    <property type="term" value="C:plasma membrane"/>
    <property type="evidence" value="ECO:0007669"/>
    <property type="project" value="UniProtKB-SubCell"/>
</dbReference>
<feature type="transmembrane region" description="Helical" evidence="7">
    <location>
        <begin position="297"/>
        <end position="323"/>
    </location>
</feature>
<keyword evidence="3" id="KW-1003">Cell membrane</keyword>
<evidence type="ECO:0000313" key="11">
    <source>
        <dbReference type="Proteomes" id="UP000064201"/>
    </source>
</evidence>
<dbReference type="AlphaFoldDB" id="A0A0G3G2R9"/>
<accession>A0A0G3G2R9</accession>
<feature type="transmembrane region" description="Helical" evidence="7">
    <location>
        <begin position="264"/>
        <end position="285"/>
    </location>
</feature>
<reference evidence="10 11" key="1">
    <citation type="submission" date="2015-04" db="EMBL/GenBank/DDBJ databases">
        <title>Complete Sequence for the Genome of the Thioalkalivibrio versutus D301.</title>
        <authorList>
            <person name="Mu T."/>
            <person name="Zhou J."/>
            <person name="Xu X."/>
        </authorList>
    </citation>
    <scope>NUCLEOTIDE SEQUENCE [LARGE SCALE GENOMIC DNA]</scope>
    <source>
        <strain evidence="10 11">D301</strain>
    </source>
</reference>
<evidence type="ECO:0000256" key="4">
    <source>
        <dbReference type="ARBA" id="ARBA00022692"/>
    </source>
</evidence>
<comment type="similarity">
    <text evidence="2">Belongs to the CPA3 antiporters (TC 2.A.63) subunit B family.</text>
</comment>
<dbReference type="PANTHER" id="PTHR33932:SF4">
    <property type="entry name" value="NA(+)_H(+) ANTIPORTER SUBUNIT B"/>
    <property type="match status" value="1"/>
</dbReference>
<keyword evidence="4 7" id="KW-0812">Transmembrane</keyword>
<keyword evidence="11" id="KW-1185">Reference proteome</keyword>
<name>A0A0G3G2R9_9GAMM</name>
<dbReference type="Proteomes" id="UP000064201">
    <property type="component" value="Chromosome"/>
</dbReference>
<dbReference type="Pfam" id="PF13244">
    <property type="entry name" value="MbhD"/>
    <property type="match status" value="1"/>
</dbReference>
<organism evidence="10 11">
    <name type="scientific">Thioalkalivibrio versutus</name>
    <dbReference type="NCBI Taxonomy" id="106634"/>
    <lineage>
        <taxon>Bacteria</taxon>
        <taxon>Pseudomonadati</taxon>
        <taxon>Pseudomonadota</taxon>
        <taxon>Gammaproteobacteria</taxon>
        <taxon>Chromatiales</taxon>
        <taxon>Ectothiorhodospiraceae</taxon>
        <taxon>Thioalkalivibrio</taxon>
    </lineage>
</organism>
<feature type="transmembrane region" description="Helical" evidence="7">
    <location>
        <begin position="6"/>
        <end position="25"/>
    </location>
</feature>
<sequence length="331" mass="34580">MNGLLVLFDLILLAGIVGVAWRCLASTDLFRAVVLFITFGLLLALAWVRLEAPDIALAEAAIGAGITGALLLVTLERLRSIMAERRSGRPHTPPPDPTGPHALLRALHDPPPERRTFLPALTFALVVGGLLVTALWHQPQSTGLEPVVDAHMDVSGVDHPITAVLLNFRAYDTFLELAIVLIALLGAWSLGRHDLIPARPAPGPILPGTLRLLVPVAIVTGVYVLWAGSHAPGGAFQAGAILGAAGILLVLARPHQLPMAPGVPLRLGLTAGVALFLLVGLYGLVAGHGFLGYADAWAYPLILLIEIAATLSIALALVALFVAGRPAGDDA</sequence>
<feature type="transmembrane region" description="Helical" evidence="7">
    <location>
        <begin position="32"/>
        <end position="50"/>
    </location>
</feature>
<dbReference type="OrthoDB" id="4962908at2"/>
<keyword evidence="5 7" id="KW-1133">Transmembrane helix</keyword>
<evidence type="ECO:0000256" key="1">
    <source>
        <dbReference type="ARBA" id="ARBA00004651"/>
    </source>
</evidence>
<feature type="transmembrane region" description="Helical" evidence="7">
    <location>
        <begin position="212"/>
        <end position="229"/>
    </location>
</feature>
<dbReference type="InterPro" id="IPR007182">
    <property type="entry name" value="MnhB"/>
</dbReference>
<gene>
    <name evidence="10" type="ORF">TVD_09320</name>
</gene>